<dbReference type="Proteomes" id="UP001189429">
    <property type="component" value="Unassembled WGS sequence"/>
</dbReference>
<evidence type="ECO:0000313" key="5">
    <source>
        <dbReference type="EMBL" id="CAK0814912.1"/>
    </source>
</evidence>
<evidence type="ECO:0000256" key="1">
    <source>
        <dbReference type="ARBA" id="ARBA00022737"/>
    </source>
</evidence>
<feature type="repeat" description="Pumilio" evidence="2">
    <location>
        <begin position="345"/>
        <end position="381"/>
    </location>
</feature>
<dbReference type="InterPro" id="IPR001313">
    <property type="entry name" value="Pumilio_RNA-bd_rpt"/>
</dbReference>
<dbReference type="PANTHER" id="PTHR12537">
    <property type="entry name" value="RNA BINDING PROTEIN PUMILIO-RELATED"/>
    <property type="match status" value="1"/>
</dbReference>
<dbReference type="PROSITE" id="PS50303">
    <property type="entry name" value="PUM_HD"/>
    <property type="match status" value="1"/>
</dbReference>
<dbReference type="PROSITE" id="PS50302">
    <property type="entry name" value="PUM"/>
    <property type="match status" value="3"/>
</dbReference>
<keyword evidence="1" id="KW-0677">Repeat</keyword>
<evidence type="ECO:0000313" key="6">
    <source>
        <dbReference type="Proteomes" id="UP001189429"/>
    </source>
</evidence>
<sequence>MAALAASCEGGIPSGALRPSMPSLLLPGKDTTPSSTDDSTSTSRDGWTSTDCASPRSEANSGPSPGWKSPEWTPRGPESLPEPCAATVDAGGYCPYSPQHESPWGSASYAAGPSAGPCEACPRRGPADWVPVDAVQHGLIYQCVPVGTFWSADVGGLAAQAPGPVAPGPLCADAAAATPQLQGCWLQAPPMTPGHFPVAMVHGPAPPAPPEPARPAPPAQTPPTQAAPHREATAAGPPVDVIELTELEEQLVQRLSQLPAEELGQAAASLQGHVWRLAAAPRGTQLLQQALLAAGAEDRGRLVAELKGHVNDSWESTAAAPQANYVLQKCIEALPLKDCHFICDEMLVGGVTKAAHSKFGCRIFQRLIEHFPEEDVAPLLEALLSEGDLQALMISRFGNFVVQCILEHGPSEHRSRIAAVLVGEEDKSFAKLAENKYASHVVQHAMKHCSVTDRRRLVSKVLEVEAKDSKFKRSVYGSFVASEARRWARAGAQTRDAR</sequence>
<dbReference type="PANTHER" id="PTHR12537:SF12">
    <property type="entry name" value="MATERNAL PROTEIN PUMILIO"/>
    <property type="match status" value="1"/>
</dbReference>
<name>A0ABN9RBR1_9DINO</name>
<feature type="compositionally biased region" description="Pro residues" evidence="3">
    <location>
        <begin position="204"/>
        <end position="221"/>
    </location>
</feature>
<gene>
    <name evidence="5" type="ORF">PCOR1329_LOCUS18394</name>
</gene>
<protein>
    <recommendedName>
        <fullName evidence="4">PUM-HD domain-containing protein</fullName>
    </recommendedName>
</protein>
<dbReference type="InterPro" id="IPR011989">
    <property type="entry name" value="ARM-like"/>
</dbReference>
<organism evidence="5 6">
    <name type="scientific">Prorocentrum cordatum</name>
    <dbReference type="NCBI Taxonomy" id="2364126"/>
    <lineage>
        <taxon>Eukaryota</taxon>
        <taxon>Sar</taxon>
        <taxon>Alveolata</taxon>
        <taxon>Dinophyceae</taxon>
        <taxon>Prorocentrales</taxon>
        <taxon>Prorocentraceae</taxon>
        <taxon>Prorocentrum</taxon>
    </lineage>
</organism>
<dbReference type="EMBL" id="CAUYUJ010005780">
    <property type="protein sequence ID" value="CAK0814912.1"/>
    <property type="molecule type" value="Genomic_DNA"/>
</dbReference>
<feature type="region of interest" description="Disordered" evidence="3">
    <location>
        <begin position="200"/>
        <end position="234"/>
    </location>
</feature>
<reference evidence="5" key="1">
    <citation type="submission" date="2023-10" db="EMBL/GenBank/DDBJ databases">
        <authorList>
            <person name="Chen Y."/>
            <person name="Shah S."/>
            <person name="Dougan E. K."/>
            <person name="Thang M."/>
            <person name="Chan C."/>
        </authorList>
    </citation>
    <scope>NUCLEOTIDE SEQUENCE [LARGE SCALE GENOMIC DNA]</scope>
</reference>
<accession>A0ABN9RBR1</accession>
<comment type="caution">
    <text evidence="5">The sequence shown here is derived from an EMBL/GenBank/DDBJ whole genome shotgun (WGS) entry which is preliminary data.</text>
</comment>
<proteinExistence type="predicted"/>
<evidence type="ECO:0000256" key="3">
    <source>
        <dbReference type="SAM" id="MobiDB-lite"/>
    </source>
</evidence>
<dbReference type="InterPro" id="IPR033133">
    <property type="entry name" value="PUM-HD"/>
</dbReference>
<dbReference type="SUPFAM" id="SSF48371">
    <property type="entry name" value="ARM repeat"/>
    <property type="match status" value="1"/>
</dbReference>
<dbReference type="Gene3D" id="1.25.10.10">
    <property type="entry name" value="Leucine-rich Repeat Variant"/>
    <property type="match status" value="1"/>
</dbReference>
<feature type="region of interest" description="Disordered" evidence="3">
    <location>
        <begin position="1"/>
        <end position="84"/>
    </location>
</feature>
<evidence type="ECO:0000259" key="4">
    <source>
        <dbReference type="PROSITE" id="PS50303"/>
    </source>
</evidence>
<feature type="repeat" description="Pumilio" evidence="2">
    <location>
        <begin position="424"/>
        <end position="459"/>
    </location>
</feature>
<keyword evidence="6" id="KW-1185">Reference proteome</keyword>
<feature type="repeat" description="Pumilio" evidence="2">
    <location>
        <begin position="382"/>
        <end position="419"/>
    </location>
</feature>
<dbReference type="SMART" id="SM00025">
    <property type="entry name" value="Pumilio"/>
    <property type="match status" value="5"/>
</dbReference>
<feature type="compositionally biased region" description="Low complexity" evidence="3">
    <location>
        <begin position="30"/>
        <end position="51"/>
    </location>
</feature>
<dbReference type="Pfam" id="PF00806">
    <property type="entry name" value="PUF"/>
    <property type="match status" value="4"/>
</dbReference>
<feature type="domain" description="PUM-HD" evidence="4">
    <location>
        <begin position="243"/>
        <end position="498"/>
    </location>
</feature>
<dbReference type="InterPro" id="IPR016024">
    <property type="entry name" value="ARM-type_fold"/>
</dbReference>
<evidence type="ECO:0000256" key="2">
    <source>
        <dbReference type="PROSITE-ProRule" id="PRU00317"/>
    </source>
</evidence>